<keyword evidence="1" id="KW-0472">Membrane</keyword>
<feature type="domain" description="Beta-lactamase-related" evidence="2">
    <location>
        <begin position="106"/>
        <end position="384"/>
    </location>
</feature>
<accession>A0A2V4VPL0</accession>
<dbReference type="InterPro" id="IPR050491">
    <property type="entry name" value="AmpC-like"/>
</dbReference>
<keyword evidence="3" id="KW-0378">Hydrolase</keyword>
<feature type="transmembrane region" description="Helical" evidence="1">
    <location>
        <begin position="10"/>
        <end position="28"/>
    </location>
</feature>
<evidence type="ECO:0000259" key="2">
    <source>
        <dbReference type="Pfam" id="PF00144"/>
    </source>
</evidence>
<evidence type="ECO:0000313" key="4">
    <source>
        <dbReference type="Proteomes" id="UP000247746"/>
    </source>
</evidence>
<dbReference type="GO" id="GO:0004180">
    <property type="term" value="F:carboxypeptidase activity"/>
    <property type="evidence" value="ECO:0007669"/>
    <property type="project" value="UniProtKB-KW"/>
</dbReference>
<dbReference type="PANTHER" id="PTHR46825">
    <property type="entry name" value="D-ALANYL-D-ALANINE-CARBOXYPEPTIDASE/ENDOPEPTIDASE AMPH"/>
    <property type="match status" value="1"/>
</dbReference>
<dbReference type="SUPFAM" id="SSF56601">
    <property type="entry name" value="beta-lactamase/transpeptidase-like"/>
    <property type="match status" value="1"/>
</dbReference>
<gene>
    <name evidence="3" type="ORF">DFP82_101188</name>
</gene>
<evidence type="ECO:0000313" key="3">
    <source>
        <dbReference type="EMBL" id="PYE40875.1"/>
    </source>
</evidence>
<dbReference type="Gene3D" id="3.40.710.10">
    <property type="entry name" value="DD-peptidase/beta-lactamase superfamily"/>
    <property type="match status" value="1"/>
</dbReference>
<proteinExistence type="predicted"/>
<dbReference type="Pfam" id="PF00144">
    <property type="entry name" value="Beta-lactamase"/>
    <property type="match status" value="1"/>
</dbReference>
<name>A0A2V4VPL0_9GAMM</name>
<dbReference type="Proteomes" id="UP000247746">
    <property type="component" value="Unassembled WGS sequence"/>
</dbReference>
<reference evidence="3 4" key="1">
    <citation type="submission" date="2018-06" db="EMBL/GenBank/DDBJ databases">
        <title>Genomic Encyclopedia of Type Strains, Phase III (KMG-III): the genomes of soil and plant-associated and newly described type strains.</title>
        <authorList>
            <person name="Whitman W."/>
        </authorList>
    </citation>
    <scope>NUCLEOTIDE SEQUENCE [LARGE SCALE GENOMIC DNA]</scope>
    <source>
        <strain evidence="3 4">CECT 5889</strain>
    </source>
</reference>
<keyword evidence="4" id="KW-1185">Reference proteome</keyword>
<keyword evidence="3" id="KW-0121">Carboxypeptidase</keyword>
<dbReference type="InterPro" id="IPR012338">
    <property type="entry name" value="Beta-lactam/transpept-like"/>
</dbReference>
<sequence>MFKQLSKRDVLVFMVLVLVTGIVGYYYANNQARNLLWQHTYPVRAELSARHISCSEDSPTWLADMLRHQTKKNNAPANQIAYIEPSGTLHHCENGYIGKYPLLSDSVTEQTRFRYASVTKLWTADEILQLVKDDKLSLDTPLADIISEIDTPIDSRINNITIRQLLTHRAGFDRYSVFGQDMFNIGKDICPNHITGLNDITLGFEPDSKTSYSNLGYCLLGEVISRLNNRPYTDIIAQQYGFADSTLQFISNKPMVDEVSYNYVESGLTGLSDIYSAFDYEGLASAAGLSGNAIDLAQQVHRMAAKPTPNILSIDSKSACDIAQIAECYGYAMVNYQPQPDLPMVHYRDGNLFGLSSLVAIDEQGGVVALLSNGTADNVKEDSNKVKIMIYEHLTKR</sequence>
<dbReference type="InterPro" id="IPR001466">
    <property type="entry name" value="Beta-lactam-related"/>
</dbReference>
<comment type="caution">
    <text evidence="3">The sequence shown here is derived from an EMBL/GenBank/DDBJ whole genome shotgun (WGS) entry which is preliminary data.</text>
</comment>
<keyword evidence="3" id="KW-0645">Protease</keyword>
<protein>
    <submittedName>
        <fullName evidence="3">D-alanyl-D-alanine carboxypeptidase</fullName>
    </submittedName>
</protein>
<keyword evidence="1" id="KW-1133">Transmembrane helix</keyword>
<dbReference type="OrthoDB" id="9799367at2"/>
<evidence type="ECO:0000256" key="1">
    <source>
        <dbReference type="SAM" id="Phobius"/>
    </source>
</evidence>
<dbReference type="PANTHER" id="PTHR46825:SF9">
    <property type="entry name" value="BETA-LACTAMASE-RELATED DOMAIN-CONTAINING PROTEIN"/>
    <property type="match status" value="1"/>
</dbReference>
<dbReference type="EMBL" id="QJSU01000001">
    <property type="protein sequence ID" value="PYE40875.1"/>
    <property type="molecule type" value="Genomic_DNA"/>
</dbReference>
<dbReference type="RefSeq" id="WP_110921853.1">
    <property type="nucleotide sequence ID" value="NZ_QJSU01000001.1"/>
</dbReference>
<keyword evidence="1" id="KW-0812">Transmembrane</keyword>
<dbReference type="AlphaFoldDB" id="A0A2V4VPL0"/>
<organism evidence="3 4">
    <name type="scientific">Psychrobacter fozii</name>
    <dbReference type="NCBI Taxonomy" id="198480"/>
    <lineage>
        <taxon>Bacteria</taxon>
        <taxon>Pseudomonadati</taxon>
        <taxon>Pseudomonadota</taxon>
        <taxon>Gammaproteobacteria</taxon>
        <taxon>Moraxellales</taxon>
        <taxon>Moraxellaceae</taxon>
        <taxon>Psychrobacter</taxon>
    </lineage>
</organism>